<dbReference type="AlphaFoldDB" id="A0AAD7MWQ8"/>
<dbReference type="SUPFAM" id="SSF48452">
    <property type="entry name" value="TPR-like"/>
    <property type="match status" value="1"/>
</dbReference>
<evidence type="ECO:0000313" key="1">
    <source>
        <dbReference type="EMBL" id="KAJ7736011.1"/>
    </source>
</evidence>
<sequence>MSRAKEHGETVLQLAIAAQDIRVQALAMLKETRNLSREGSDVLNKIMSTRQELYYLLALGDYGRAAVAGDQVVVLLHALGLDSSSFLYRGVITLLGEVCFARTEYEAARKINEPLATSSQNLKGSVSNVVGYALHNLALADIYMGAYDVTGILENLGATRSIFVDTSDDYGIDQCNIARMELHMIHGEYKNAKAISFATVALPGKSGDILASCFERLGDIACAEQDFTVAFRYYVVLLAVTQKYEDMRETTMALRHLGNIFLVQGDEDAALDMWNGALEAFTWMDIHRGRAECMLRIEDVHVQRRDVVSANGLWTSARELFKRCSQANQIQACDKRLLGS</sequence>
<dbReference type="Gene3D" id="1.25.40.10">
    <property type="entry name" value="Tetratricopeptide repeat domain"/>
    <property type="match status" value="1"/>
</dbReference>
<comment type="caution">
    <text evidence="1">The sequence shown here is derived from an EMBL/GenBank/DDBJ whole genome shotgun (WGS) entry which is preliminary data.</text>
</comment>
<gene>
    <name evidence="1" type="ORF">DFH07DRAFT_966972</name>
</gene>
<keyword evidence="2" id="KW-1185">Reference proteome</keyword>
<accession>A0AAD7MWQ8</accession>
<dbReference type="InterPro" id="IPR011990">
    <property type="entry name" value="TPR-like_helical_dom_sf"/>
</dbReference>
<reference evidence="1" key="1">
    <citation type="submission" date="2023-03" db="EMBL/GenBank/DDBJ databases">
        <title>Massive genome expansion in bonnet fungi (Mycena s.s.) driven by repeated elements and novel gene families across ecological guilds.</title>
        <authorList>
            <consortium name="Lawrence Berkeley National Laboratory"/>
            <person name="Harder C.B."/>
            <person name="Miyauchi S."/>
            <person name="Viragh M."/>
            <person name="Kuo A."/>
            <person name="Thoen E."/>
            <person name="Andreopoulos B."/>
            <person name="Lu D."/>
            <person name="Skrede I."/>
            <person name="Drula E."/>
            <person name="Henrissat B."/>
            <person name="Morin E."/>
            <person name="Kohler A."/>
            <person name="Barry K."/>
            <person name="LaButti K."/>
            <person name="Morin E."/>
            <person name="Salamov A."/>
            <person name="Lipzen A."/>
            <person name="Mereny Z."/>
            <person name="Hegedus B."/>
            <person name="Baldrian P."/>
            <person name="Stursova M."/>
            <person name="Weitz H."/>
            <person name="Taylor A."/>
            <person name="Grigoriev I.V."/>
            <person name="Nagy L.G."/>
            <person name="Martin F."/>
            <person name="Kauserud H."/>
        </authorList>
    </citation>
    <scope>NUCLEOTIDE SEQUENCE</scope>
    <source>
        <strain evidence="1">CBHHK188m</strain>
    </source>
</reference>
<protein>
    <submittedName>
        <fullName evidence="1">Uncharacterized protein</fullName>
    </submittedName>
</protein>
<dbReference type="EMBL" id="JARJLG010000151">
    <property type="protein sequence ID" value="KAJ7736011.1"/>
    <property type="molecule type" value="Genomic_DNA"/>
</dbReference>
<evidence type="ECO:0000313" key="2">
    <source>
        <dbReference type="Proteomes" id="UP001215280"/>
    </source>
</evidence>
<proteinExistence type="predicted"/>
<name>A0AAD7MWQ8_9AGAR</name>
<organism evidence="1 2">
    <name type="scientific">Mycena maculata</name>
    <dbReference type="NCBI Taxonomy" id="230809"/>
    <lineage>
        <taxon>Eukaryota</taxon>
        <taxon>Fungi</taxon>
        <taxon>Dikarya</taxon>
        <taxon>Basidiomycota</taxon>
        <taxon>Agaricomycotina</taxon>
        <taxon>Agaricomycetes</taxon>
        <taxon>Agaricomycetidae</taxon>
        <taxon>Agaricales</taxon>
        <taxon>Marasmiineae</taxon>
        <taxon>Mycenaceae</taxon>
        <taxon>Mycena</taxon>
    </lineage>
</organism>
<dbReference type="Proteomes" id="UP001215280">
    <property type="component" value="Unassembled WGS sequence"/>
</dbReference>